<dbReference type="PROSITE" id="PS00105">
    <property type="entry name" value="AA_TRANSFER_CLASS_1"/>
    <property type="match status" value="1"/>
</dbReference>
<evidence type="ECO:0000256" key="4">
    <source>
        <dbReference type="ARBA" id="ARBA00022679"/>
    </source>
</evidence>
<evidence type="ECO:0000313" key="8">
    <source>
        <dbReference type="EMBL" id="NYB74763.1"/>
    </source>
</evidence>
<sequence length="387" mass="42460">MESFLNSRAIALKQGGIRGFFDKAKNYSNVINLGIGEPDIDTPKEIIDCAYNAMLEGKTHYTQNAGDLDVREAVADYVRSYGIESNPSNEIILTCGGMGAVAMAILAIVSEGDEVIIQDPQWLNYCSQVRFAGGVPVQVPVREEDNFIFEAENLEKYITDKTKVLMINSPNNPTGAVMSKDDMEKISKLAVKHNLFVISDEVYCELLYDGNKHKSIASLPGMKERTLIVNSLSKTFAMTGWRIGFAIGPKEIIAKLIVLQENLVACAPAPAQRAAKYALSTMCEVKSMVNMYEKRRNIIVDGLNSIEGISCLKPLGAFYAFVNIKGLGKTSLEFAEGLLEQEQVVVIPGSAFGPSGEGFVRVAYSNSEENLIIALEKIRNYVSKLKN</sequence>
<dbReference type="InterPro" id="IPR015424">
    <property type="entry name" value="PyrdxlP-dep_Trfase"/>
</dbReference>
<dbReference type="InterPro" id="IPR004839">
    <property type="entry name" value="Aminotransferase_I/II_large"/>
</dbReference>
<comment type="cofactor">
    <cofactor evidence="1 6">
        <name>pyridoxal 5'-phosphate</name>
        <dbReference type="ChEBI" id="CHEBI:597326"/>
    </cofactor>
</comment>
<evidence type="ECO:0000256" key="1">
    <source>
        <dbReference type="ARBA" id="ARBA00001933"/>
    </source>
</evidence>
<evidence type="ECO:0000256" key="2">
    <source>
        <dbReference type="ARBA" id="ARBA00007441"/>
    </source>
</evidence>
<feature type="domain" description="Aminotransferase class I/classII large" evidence="7">
    <location>
        <begin position="29"/>
        <end position="378"/>
    </location>
</feature>
<dbReference type="Gene3D" id="3.90.1150.10">
    <property type="entry name" value="Aspartate Aminotransferase, domain 1"/>
    <property type="match status" value="1"/>
</dbReference>
<accession>A0A974BKC1</accession>
<dbReference type="SUPFAM" id="SSF53383">
    <property type="entry name" value="PLP-dependent transferases"/>
    <property type="match status" value="1"/>
</dbReference>
<dbReference type="Gene3D" id="3.40.640.10">
    <property type="entry name" value="Type I PLP-dependent aspartate aminotransferase-like (Major domain)"/>
    <property type="match status" value="1"/>
</dbReference>
<dbReference type="GO" id="GO:0006520">
    <property type="term" value="P:amino acid metabolic process"/>
    <property type="evidence" value="ECO:0007669"/>
    <property type="project" value="InterPro"/>
</dbReference>
<dbReference type="RefSeq" id="WP_179238470.1">
    <property type="nucleotide sequence ID" value="NZ_JACBNQ010000013.1"/>
</dbReference>
<dbReference type="Pfam" id="PF00155">
    <property type="entry name" value="Aminotran_1_2"/>
    <property type="match status" value="1"/>
</dbReference>
<dbReference type="PANTHER" id="PTHR46383:SF3">
    <property type="entry name" value="ASPARTATE AMINOTRANSFERASE-RELATED"/>
    <property type="match status" value="1"/>
</dbReference>
<evidence type="ECO:0000256" key="6">
    <source>
        <dbReference type="RuleBase" id="RU000481"/>
    </source>
</evidence>
<evidence type="ECO:0000259" key="7">
    <source>
        <dbReference type="Pfam" id="PF00155"/>
    </source>
</evidence>
<evidence type="ECO:0000313" key="9">
    <source>
        <dbReference type="Proteomes" id="UP000611629"/>
    </source>
</evidence>
<reference evidence="8" key="1">
    <citation type="submission" date="2020-07" db="EMBL/GenBank/DDBJ databases">
        <title>Genomic analysis of a strain of Sedimentibacter Hydroxybenzoicus DSM7310.</title>
        <authorList>
            <person name="Ma S."/>
        </authorList>
    </citation>
    <scope>NUCLEOTIDE SEQUENCE</scope>
    <source>
        <strain evidence="8">DSM 7310</strain>
    </source>
</reference>
<dbReference type="InterPro" id="IPR050596">
    <property type="entry name" value="AspAT/PAT-like"/>
</dbReference>
<dbReference type="EC" id="2.6.1.-" evidence="6"/>
<dbReference type="InterPro" id="IPR015422">
    <property type="entry name" value="PyrdxlP-dep_Trfase_small"/>
</dbReference>
<evidence type="ECO:0000256" key="3">
    <source>
        <dbReference type="ARBA" id="ARBA00022576"/>
    </source>
</evidence>
<dbReference type="PANTHER" id="PTHR46383">
    <property type="entry name" value="ASPARTATE AMINOTRANSFERASE"/>
    <property type="match status" value="1"/>
</dbReference>
<dbReference type="FunFam" id="3.40.640.10:FF:000033">
    <property type="entry name" value="Aspartate aminotransferase"/>
    <property type="match status" value="1"/>
</dbReference>
<dbReference type="GO" id="GO:0008483">
    <property type="term" value="F:transaminase activity"/>
    <property type="evidence" value="ECO:0007669"/>
    <property type="project" value="UniProtKB-KW"/>
</dbReference>
<keyword evidence="9" id="KW-1185">Reference proteome</keyword>
<evidence type="ECO:0000256" key="5">
    <source>
        <dbReference type="ARBA" id="ARBA00022898"/>
    </source>
</evidence>
<proteinExistence type="inferred from homology"/>
<protein>
    <recommendedName>
        <fullName evidence="6">Aminotransferase</fullName>
        <ecNumber evidence="6">2.6.1.-</ecNumber>
    </recommendedName>
</protein>
<dbReference type="InterPro" id="IPR004838">
    <property type="entry name" value="NHTrfase_class1_PyrdxlP-BS"/>
</dbReference>
<comment type="caution">
    <text evidence="8">The sequence shown here is derived from an EMBL/GenBank/DDBJ whole genome shotgun (WGS) entry which is preliminary data.</text>
</comment>
<dbReference type="InterPro" id="IPR015421">
    <property type="entry name" value="PyrdxlP-dep_Trfase_major"/>
</dbReference>
<dbReference type="EMBL" id="JACBNQ010000013">
    <property type="protein sequence ID" value="NYB74763.1"/>
    <property type="molecule type" value="Genomic_DNA"/>
</dbReference>
<dbReference type="CDD" id="cd00609">
    <property type="entry name" value="AAT_like"/>
    <property type="match status" value="1"/>
</dbReference>
<dbReference type="GO" id="GO:0030170">
    <property type="term" value="F:pyridoxal phosphate binding"/>
    <property type="evidence" value="ECO:0007669"/>
    <property type="project" value="InterPro"/>
</dbReference>
<keyword evidence="5" id="KW-0663">Pyridoxal phosphate</keyword>
<dbReference type="Proteomes" id="UP000611629">
    <property type="component" value="Unassembled WGS sequence"/>
</dbReference>
<keyword evidence="4 6" id="KW-0808">Transferase</keyword>
<comment type="similarity">
    <text evidence="2 6">Belongs to the class-I pyridoxal-phosphate-dependent aminotransferase family.</text>
</comment>
<keyword evidence="3 6" id="KW-0032">Aminotransferase</keyword>
<name>A0A974BKC1_SEDHY</name>
<organism evidence="8 9">
    <name type="scientific">Sedimentibacter hydroxybenzoicus DSM 7310</name>
    <dbReference type="NCBI Taxonomy" id="1123245"/>
    <lineage>
        <taxon>Bacteria</taxon>
        <taxon>Bacillati</taxon>
        <taxon>Bacillota</taxon>
        <taxon>Tissierellia</taxon>
        <taxon>Sedimentibacter</taxon>
    </lineage>
</organism>
<gene>
    <name evidence="8" type="ORF">HZF24_11510</name>
</gene>
<dbReference type="AlphaFoldDB" id="A0A974BKC1"/>